<dbReference type="PANTHER" id="PTHR46825:SF9">
    <property type="entry name" value="BETA-LACTAMASE-RELATED DOMAIN-CONTAINING PROTEIN"/>
    <property type="match status" value="1"/>
</dbReference>
<feature type="domain" description="Beta-lactamase-related" evidence="2">
    <location>
        <begin position="25"/>
        <end position="347"/>
    </location>
</feature>
<keyword evidence="3" id="KW-0378">Hydrolase</keyword>
<feature type="signal peptide" evidence="1">
    <location>
        <begin position="1"/>
        <end position="20"/>
    </location>
</feature>
<name>A0A3B0C2I8_9FLAO</name>
<dbReference type="AlphaFoldDB" id="A0A3B0C2I8"/>
<keyword evidence="4" id="KW-1185">Reference proteome</keyword>
<dbReference type="Gene3D" id="3.40.710.10">
    <property type="entry name" value="DD-peptidase/beta-lactamase superfamily"/>
    <property type="match status" value="1"/>
</dbReference>
<feature type="chain" id="PRO_5017354338" evidence="1">
    <location>
        <begin position="21"/>
        <end position="478"/>
    </location>
</feature>
<protein>
    <submittedName>
        <fullName evidence="3">Class A beta-lactamase-related serine hydrolase</fullName>
    </submittedName>
</protein>
<dbReference type="InterPro" id="IPR050491">
    <property type="entry name" value="AmpC-like"/>
</dbReference>
<accession>A0A3B0C2I8</accession>
<dbReference type="PANTHER" id="PTHR46825">
    <property type="entry name" value="D-ALANYL-D-ALANINE-CARBOXYPEPTIDASE/ENDOPEPTIDASE AMPH"/>
    <property type="match status" value="1"/>
</dbReference>
<dbReference type="OrthoDB" id="9793489at2"/>
<reference evidence="3 4" key="1">
    <citation type="submission" date="2018-10" db="EMBL/GenBank/DDBJ databases">
        <title>Ulvibacterium marinum gen. nov., sp. nov., a novel marine bacterium of the family Flavobacteriaceae, isolated from a culture of the green alga Ulva prolifera.</title>
        <authorList>
            <person name="Zhang Z."/>
        </authorList>
    </citation>
    <scope>NUCLEOTIDE SEQUENCE [LARGE SCALE GENOMIC DNA]</scope>
    <source>
        <strain evidence="3 4">CCMM003</strain>
    </source>
</reference>
<dbReference type="GO" id="GO:0016787">
    <property type="term" value="F:hydrolase activity"/>
    <property type="evidence" value="ECO:0007669"/>
    <property type="project" value="UniProtKB-KW"/>
</dbReference>
<evidence type="ECO:0000259" key="2">
    <source>
        <dbReference type="Pfam" id="PF00144"/>
    </source>
</evidence>
<dbReference type="Pfam" id="PF00144">
    <property type="entry name" value="Beta-lactamase"/>
    <property type="match status" value="1"/>
</dbReference>
<dbReference type="RefSeq" id="WP_120713062.1">
    <property type="nucleotide sequence ID" value="NZ_RBCJ01000003.1"/>
</dbReference>
<organism evidence="3 4">
    <name type="scientific">Ulvibacterium marinum</name>
    <dbReference type="NCBI Taxonomy" id="2419782"/>
    <lineage>
        <taxon>Bacteria</taxon>
        <taxon>Pseudomonadati</taxon>
        <taxon>Bacteroidota</taxon>
        <taxon>Flavobacteriia</taxon>
        <taxon>Flavobacteriales</taxon>
        <taxon>Flavobacteriaceae</taxon>
        <taxon>Ulvibacterium</taxon>
    </lineage>
</organism>
<dbReference type="EMBL" id="RBCJ01000003">
    <property type="protein sequence ID" value="RKN80253.1"/>
    <property type="molecule type" value="Genomic_DNA"/>
</dbReference>
<dbReference type="SUPFAM" id="SSF56601">
    <property type="entry name" value="beta-lactamase/transpeptidase-like"/>
    <property type="match status" value="1"/>
</dbReference>
<proteinExistence type="predicted"/>
<dbReference type="InterPro" id="IPR012338">
    <property type="entry name" value="Beta-lactam/transpept-like"/>
</dbReference>
<evidence type="ECO:0000313" key="3">
    <source>
        <dbReference type="EMBL" id="RKN80253.1"/>
    </source>
</evidence>
<keyword evidence="1" id="KW-0732">Signal</keyword>
<gene>
    <name evidence="3" type="ORF">D7Z94_18675</name>
</gene>
<evidence type="ECO:0000256" key="1">
    <source>
        <dbReference type="SAM" id="SignalP"/>
    </source>
</evidence>
<comment type="caution">
    <text evidence="3">The sequence shown here is derived from an EMBL/GenBank/DDBJ whole genome shotgun (WGS) entry which is preliminary data.</text>
</comment>
<evidence type="ECO:0000313" key="4">
    <source>
        <dbReference type="Proteomes" id="UP000276603"/>
    </source>
</evidence>
<dbReference type="InterPro" id="IPR001466">
    <property type="entry name" value="Beta-lactam-related"/>
</dbReference>
<dbReference type="Proteomes" id="UP000276603">
    <property type="component" value="Unassembled WGS sequence"/>
</dbReference>
<sequence length="478" mass="53745">MKRIVFILLTISLQYSTVHAQGMVHQIIKERITSKKIPGMAFLIAKEGKVIEQGYYGKANLETDTDVTNESVFAIASMSKTYTAVAILLMAEKGLVDLNDTITKYIPEAPDSWGLITIKHLLTHTSGLVDDWALYDWNKSNQLFLQTQTGGLFLKHLFAQELLFKPGSSYSYSCGPFVLGLIIERVTGEHYGQFLKENIFVPLNLTETYVDNPYKIIPNRVSGYFNYDSNTLNSGVSGLGNGLLIAPNAYGRADVGIRTTTMDAMKFYNALLYNELISEPSKKIIFEPSTLNNGEFVPTGAGLMNWPLGGIAISEHSGGFRTGFSSQVIVIPKHRFVVIVLSNLYGGANFSLAQEIASVYYPQLQQLSNKTPVTDEETKLTNIHLNFFQNINSNQENENVSKSFPFSYHSKKVKESISKTKSIVYLGEKNIQKEEVIFFNEKIHTLKYYRLNSIKTLFTTVYLDENDSIVFFDYPETE</sequence>